<gene>
    <name evidence="1" type="ORF">dnm_051550</name>
</gene>
<protein>
    <submittedName>
        <fullName evidence="1">Phage tail protein</fullName>
    </submittedName>
</protein>
<dbReference type="InterPro" id="IPR010667">
    <property type="entry name" value="Phage_T4_Gp19"/>
</dbReference>
<dbReference type="NCBIfam" id="TIGR02241">
    <property type="entry name" value="conserved hypothetical phage tail region protein"/>
    <property type="match status" value="1"/>
</dbReference>
<reference evidence="1" key="1">
    <citation type="journal article" date="2021" name="Microb. Physiol.">
        <title>Proteogenomic Insights into the Physiology of Marine, Sulfate-Reducing, Filamentous Desulfonema limicola and Desulfonema magnum.</title>
        <authorList>
            <person name="Schnaars V."/>
            <person name="Wohlbrand L."/>
            <person name="Scheve S."/>
            <person name="Hinrichs C."/>
            <person name="Reinhardt R."/>
            <person name="Rabus R."/>
        </authorList>
    </citation>
    <scope>NUCLEOTIDE SEQUENCE</scope>
    <source>
        <strain evidence="1">4be13</strain>
    </source>
</reference>
<dbReference type="RefSeq" id="WP_207677885.1">
    <property type="nucleotide sequence ID" value="NZ_CP061800.1"/>
</dbReference>
<accession>A0A975BP36</accession>
<name>A0A975BP36_9BACT</name>
<keyword evidence="2" id="KW-1185">Reference proteome</keyword>
<dbReference type="Proteomes" id="UP000663722">
    <property type="component" value="Chromosome"/>
</dbReference>
<dbReference type="AlphaFoldDB" id="A0A975BP36"/>
<sequence length="161" mass="17642">MARTLVLDPYKNYRFKVYFGEGSSDAVAGVTNVSALSRSIEAISFRDGGGDSVPSSCPSPGLASFEPLTLSRGMTKDGTFHAWAMALDPVNGYDESEGNANIRKDITIELCNDKGDTVLKYRVYDCWVSQYQALPDLNSTDNAIAIQTLTIQHEGFQRETE</sequence>
<dbReference type="EMBL" id="CP061800">
    <property type="protein sequence ID" value="QTA89107.1"/>
    <property type="molecule type" value="Genomic_DNA"/>
</dbReference>
<dbReference type="PANTHER" id="PTHR38009:SF1">
    <property type="entry name" value="CONSERVED HYPOTHETICAL PHAGE TAIL PROTEIN"/>
    <property type="match status" value="1"/>
</dbReference>
<dbReference type="GO" id="GO:0005198">
    <property type="term" value="F:structural molecule activity"/>
    <property type="evidence" value="ECO:0007669"/>
    <property type="project" value="InterPro"/>
</dbReference>
<dbReference type="Pfam" id="PF06841">
    <property type="entry name" value="Phage_T4_gp19"/>
    <property type="match status" value="1"/>
</dbReference>
<evidence type="ECO:0000313" key="1">
    <source>
        <dbReference type="EMBL" id="QTA89107.1"/>
    </source>
</evidence>
<proteinExistence type="predicted"/>
<dbReference type="PANTHER" id="PTHR38009">
    <property type="entry name" value="CONSERVED HYPOTHETICAL PHAGE TAIL PROTEIN"/>
    <property type="match status" value="1"/>
</dbReference>
<dbReference type="InterPro" id="IPR011747">
    <property type="entry name" value="CHP02241"/>
</dbReference>
<organism evidence="1 2">
    <name type="scientific">Desulfonema magnum</name>
    <dbReference type="NCBI Taxonomy" id="45655"/>
    <lineage>
        <taxon>Bacteria</taxon>
        <taxon>Pseudomonadati</taxon>
        <taxon>Thermodesulfobacteriota</taxon>
        <taxon>Desulfobacteria</taxon>
        <taxon>Desulfobacterales</taxon>
        <taxon>Desulfococcaceae</taxon>
        <taxon>Desulfonema</taxon>
    </lineage>
</organism>
<evidence type="ECO:0000313" key="2">
    <source>
        <dbReference type="Proteomes" id="UP000663722"/>
    </source>
</evidence>
<dbReference type="KEGG" id="dmm:dnm_051550"/>